<evidence type="ECO:0000256" key="2">
    <source>
        <dbReference type="ARBA" id="ARBA00005184"/>
    </source>
</evidence>
<dbReference type="PANTHER" id="PTHR31321">
    <property type="entry name" value="ACYL-COA THIOESTER HYDROLASE YBHC-RELATED"/>
    <property type="match status" value="1"/>
</dbReference>
<accession>A0AAV9BRK1</accession>
<keyword evidence="8 12" id="KW-0378">Hydrolase</keyword>
<dbReference type="FunFam" id="2.160.20.10:FF:000008">
    <property type="entry name" value="Pectinesterase"/>
    <property type="match status" value="1"/>
</dbReference>
<name>A0AAV9BRK1_ACOGR</name>
<evidence type="ECO:0000256" key="10">
    <source>
        <dbReference type="ARBA" id="ARBA00047928"/>
    </source>
</evidence>
<feature type="domain" description="Pectinesterase catalytic" evidence="13">
    <location>
        <begin position="69"/>
        <end position="352"/>
    </location>
</feature>
<evidence type="ECO:0000256" key="11">
    <source>
        <dbReference type="PROSITE-ProRule" id="PRU10040"/>
    </source>
</evidence>
<reference evidence="14" key="2">
    <citation type="submission" date="2023-06" db="EMBL/GenBank/DDBJ databases">
        <authorList>
            <person name="Ma L."/>
            <person name="Liu K.-W."/>
            <person name="Li Z."/>
            <person name="Hsiao Y.-Y."/>
            <person name="Qi Y."/>
            <person name="Fu T."/>
            <person name="Tang G."/>
            <person name="Zhang D."/>
            <person name="Sun W.-H."/>
            <person name="Liu D.-K."/>
            <person name="Li Y."/>
            <person name="Chen G.-Z."/>
            <person name="Liu X.-D."/>
            <person name="Liao X.-Y."/>
            <person name="Jiang Y.-T."/>
            <person name="Yu X."/>
            <person name="Hao Y."/>
            <person name="Huang J."/>
            <person name="Zhao X.-W."/>
            <person name="Ke S."/>
            <person name="Chen Y.-Y."/>
            <person name="Wu W.-L."/>
            <person name="Hsu J.-L."/>
            <person name="Lin Y.-F."/>
            <person name="Huang M.-D."/>
            <person name="Li C.-Y."/>
            <person name="Huang L."/>
            <person name="Wang Z.-W."/>
            <person name="Zhao X."/>
            <person name="Zhong W.-Y."/>
            <person name="Peng D.-H."/>
            <person name="Ahmad S."/>
            <person name="Lan S."/>
            <person name="Zhang J.-S."/>
            <person name="Tsai W.-C."/>
            <person name="Van De Peer Y."/>
            <person name="Liu Z.-J."/>
        </authorList>
    </citation>
    <scope>NUCLEOTIDE SEQUENCE</scope>
    <source>
        <strain evidence="14">SCP</strain>
        <tissue evidence="14">Leaves</tissue>
    </source>
</reference>
<evidence type="ECO:0000256" key="5">
    <source>
        <dbReference type="ARBA" id="ARBA00022512"/>
    </source>
</evidence>
<keyword evidence="15" id="KW-1185">Reference proteome</keyword>
<keyword evidence="5" id="KW-0134">Cell wall</keyword>
<dbReference type="Proteomes" id="UP001179952">
    <property type="component" value="Unassembled WGS sequence"/>
</dbReference>
<evidence type="ECO:0000313" key="15">
    <source>
        <dbReference type="Proteomes" id="UP001179952"/>
    </source>
</evidence>
<evidence type="ECO:0000256" key="9">
    <source>
        <dbReference type="ARBA" id="ARBA00023085"/>
    </source>
</evidence>
<keyword evidence="6" id="KW-0964">Secreted</keyword>
<dbReference type="PROSITE" id="PS00503">
    <property type="entry name" value="PECTINESTERASE_2"/>
    <property type="match status" value="1"/>
</dbReference>
<evidence type="ECO:0000256" key="6">
    <source>
        <dbReference type="ARBA" id="ARBA00022525"/>
    </source>
</evidence>
<dbReference type="GO" id="GO:0045490">
    <property type="term" value="P:pectin catabolic process"/>
    <property type="evidence" value="ECO:0007669"/>
    <property type="project" value="UniProtKB-UniRule"/>
</dbReference>
<sequence length="364" mass="40084">MARKPSPPPFILLATPLLLLLLPLTSADFDHWVSTTVDEYHQRLAEIANGTGTGLDPRLAHAESQRRVITVRQDGTGDFRTVTEAVASIPSPNSRRTVLVIGPGVYREKVVVDRTKPFVTFYGDPLNMPTITFNGTAAEYGTVQSATVAVHSHYFIASNIIFENSAPMPDGRPGSQAVAFTISGDKAALYNCKFYGFQDTLCDDRGKHFFKGCLIRGTVDFIFGNGRSLYQDCVLESVSKGIGYLTAQARTTKAEKTGFSFVNCTVTGTGQTYLSRAWMQSSRVVFAYTYMGSVVDPIGWDDKGFKDRQRTVYYGEYKCMGPGANTSNRARFGRVLTDKQAKPFLSLTFIRASTWLLPPPSLPL</sequence>
<evidence type="ECO:0000259" key="13">
    <source>
        <dbReference type="Pfam" id="PF01095"/>
    </source>
</evidence>
<dbReference type="GO" id="GO:0030599">
    <property type="term" value="F:pectinesterase activity"/>
    <property type="evidence" value="ECO:0007669"/>
    <property type="project" value="UniProtKB-UniRule"/>
</dbReference>
<evidence type="ECO:0000256" key="3">
    <source>
        <dbReference type="ARBA" id="ARBA00008891"/>
    </source>
</evidence>
<feature type="chain" id="PRO_5043090178" description="Pectinesterase" evidence="12">
    <location>
        <begin position="28"/>
        <end position="364"/>
    </location>
</feature>
<gene>
    <name evidence="14" type="ORF">QJS04_geneDACA004850</name>
</gene>
<feature type="signal peptide" evidence="12">
    <location>
        <begin position="1"/>
        <end position="27"/>
    </location>
</feature>
<dbReference type="InterPro" id="IPR000070">
    <property type="entry name" value="Pectinesterase_cat"/>
</dbReference>
<keyword evidence="9 12" id="KW-0063">Aspartyl esterase</keyword>
<evidence type="ECO:0000256" key="8">
    <source>
        <dbReference type="ARBA" id="ARBA00022801"/>
    </source>
</evidence>
<proteinExistence type="inferred from homology"/>
<evidence type="ECO:0000256" key="1">
    <source>
        <dbReference type="ARBA" id="ARBA00004191"/>
    </source>
</evidence>
<evidence type="ECO:0000256" key="4">
    <source>
        <dbReference type="ARBA" id="ARBA00013229"/>
    </source>
</evidence>
<dbReference type="InterPro" id="IPR011050">
    <property type="entry name" value="Pectin_lyase_fold/virulence"/>
</dbReference>
<evidence type="ECO:0000256" key="12">
    <source>
        <dbReference type="RuleBase" id="RU000589"/>
    </source>
</evidence>
<dbReference type="PANTHER" id="PTHR31321:SF126">
    <property type="entry name" value="PECTINESTERASE"/>
    <property type="match status" value="1"/>
</dbReference>
<dbReference type="Gene3D" id="2.160.20.10">
    <property type="entry name" value="Single-stranded right-handed beta-helix, Pectin lyase-like"/>
    <property type="match status" value="1"/>
</dbReference>
<comment type="pathway">
    <text evidence="2 12">Glycan metabolism; pectin degradation; 2-dehydro-3-deoxy-D-gluconate from pectin: step 1/5.</text>
</comment>
<feature type="active site" evidence="11">
    <location>
        <position position="220"/>
    </location>
</feature>
<dbReference type="EC" id="3.1.1.11" evidence="4 12"/>
<reference evidence="14" key="1">
    <citation type="journal article" date="2023" name="Nat. Commun.">
        <title>Diploid and tetraploid genomes of Acorus and the evolution of monocots.</title>
        <authorList>
            <person name="Ma L."/>
            <person name="Liu K.W."/>
            <person name="Li Z."/>
            <person name="Hsiao Y.Y."/>
            <person name="Qi Y."/>
            <person name="Fu T."/>
            <person name="Tang G.D."/>
            <person name="Zhang D."/>
            <person name="Sun W.H."/>
            <person name="Liu D.K."/>
            <person name="Li Y."/>
            <person name="Chen G.Z."/>
            <person name="Liu X.D."/>
            <person name="Liao X.Y."/>
            <person name="Jiang Y.T."/>
            <person name="Yu X."/>
            <person name="Hao Y."/>
            <person name="Huang J."/>
            <person name="Zhao X.W."/>
            <person name="Ke S."/>
            <person name="Chen Y.Y."/>
            <person name="Wu W.L."/>
            <person name="Hsu J.L."/>
            <person name="Lin Y.F."/>
            <person name="Huang M.D."/>
            <person name="Li C.Y."/>
            <person name="Huang L."/>
            <person name="Wang Z.W."/>
            <person name="Zhao X."/>
            <person name="Zhong W.Y."/>
            <person name="Peng D.H."/>
            <person name="Ahmad S."/>
            <person name="Lan S."/>
            <person name="Zhang J.S."/>
            <person name="Tsai W.C."/>
            <person name="Van de Peer Y."/>
            <person name="Liu Z.J."/>
        </authorList>
    </citation>
    <scope>NUCLEOTIDE SEQUENCE</scope>
    <source>
        <strain evidence="14">SCP</strain>
    </source>
</reference>
<dbReference type="InterPro" id="IPR012334">
    <property type="entry name" value="Pectin_lyas_fold"/>
</dbReference>
<comment type="catalytic activity">
    <reaction evidence="10 12">
        <text>[(1-&gt;4)-alpha-D-galacturonosyl methyl ester](n) + n H2O = [(1-&gt;4)-alpha-D-galacturonosyl](n) + n methanol + n H(+)</text>
        <dbReference type="Rhea" id="RHEA:22380"/>
        <dbReference type="Rhea" id="RHEA-COMP:14570"/>
        <dbReference type="Rhea" id="RHEA-COMP:14573"/>
        <dbReference type="ChEBI" id="CHEBI:15377"/>
        <dbReference type="ChEBI" id="CHEBI:15378"/>
        <dbReference type="ChEBI" id="CHEBI:17790"/>
        <dbReference type="ChEBI" id="CHEBI:140522"/>
        <dbReference type="ChEBI" id="CHEBI:140523"/>
        <dbReference type="EC" id="3.1.1.11"/>
    </reaction>
</comment>
<keyword evidence="7 12" id="KW-0732">Signal</keyword>
<dbReference type="EMBL" id="JAUJYN010000001">
    <property type="protein sequence ID" value="KAK1279330.1"/>
    <property type="molecule type" value="Genomic_DNA"/>
</dbReference>
<evidence type="ECO:0000256" key="7">
    <source>
        <dbReference type="ARBA" id="ARBA00022729"/>
    </source>
</evidence>
<dbReference type="AlphaFoldDB" id="A0AAV9BRK1"/>
<dbReference type="InterPro" id="IPR033131">
    <property type="entry name" value="Pectinesterase_Asp_AS"/>
</dbReference>
<protein>
    <recommendedName>
        <fullName evidence="4 12">Pectinesterase</fullName>
        <ecNumber evidence="4 12">3.1.1.11</ecNumber>
    </recommendedName>
</protein>
<comment type="similarity">
    <text evidence="3">Belongs to the pectinesterase family.</text>
</comment>
<organism evidence="14 15">
    <name type="scientific">Acorus gramineus</name>
    <name type="common">Dwarf sweet flag</name>
    <dbReference type="NCBI Taxonomy" id="55184"/>
    <lineage>
        <taxon>Eukaryota</taxon>
        <taxon>Viridiplantae</taxon>
        <taxon>Streptophyta</taxon>
        <taxon>Embryophyta</taxon>
        <taxon>Tracheophyta</taxon>
        <taxon>Spermatophyta</taxon>
        <taxon>Magnoliopsida</taxon>
        <taxon>Liliopsida</taxon>
        <taxon>Acoraceae</taxon>
        <taxon>Acorus</taxon>
    </lineage>
</organism>
<dbReference type="Pfam" id="PF01095">
    <property type="entry name" value="Pectinesterase"/>
    <property type="match status" value="1"/>
</dbReference>
<evidence type="ECO:0000313" key="14">
    <source>
        <dbReference type="EMBL" id="KAK1279330.1"/>
    </source>
</evidence>
<dbReference type="GO" id="GO:0042545">
    <property type="term" value="P:cell wall modification"/>
    <property type="evidence" value="ECO:0007669"/>
    <property type="project" value="UniProtKB-UniRule"/>
</dbReference>
<comment type="subcellular location">
    <subcellularLocation>
        <location evidence="1">Secreted</location>
        <location evidence="1">Cell wall</location>
    </subcellularLocation>
</comment>
<comment type="caution">
    <text evidence="14">The sequence shown here is derived from an EMBL/GenBank/DDBJ whole genome shotgun (WGS) entry which is preliminary data.</text>
</comment>
<dbReference type="SUPFAM" id="SSF51126">
    <property type="entry name" value="Pectin lyase-like"/>
    <property type="match status" value="1"/>
</dbReference>